<dbReference type="PROSITE" id="PS51274">
    <property type="entry name" value="GATASE_COBBQ"/>
    <property type="match status" value="1"/>
</dbReference>
<sequence>MFNIPRIVISAPHRSAGKTTVTAGLCEAWSRRGTIVQPYKKGPDYIDPMWLTQAAGRVCRNLDFHMMGEERILSSFTTFAKGAGMAVIEGNLGLFDGVDLEGADSTAGLSRLLEAPVVLVIDSSRMNRGIAPLLHGYQTFDPEIKIAGVILNKVGNPRHESKLRRAIERYVGLEILGAIPKGSEDMVVRERHMGLVPARENAKHLEKIRIIGKIMENNVNMERLFEIARSAEPLPDVPPCKMEPGAGSISIGVAMDQAFTFYYPENLEALVAAGASLTFFSPIADKRLPDVDGLYLGGGFPEIFMEALENNGSLRDQIKARVEDGMPVYAECGGLMYLARSISWKGETRKMVGALPCDVEMTVKPAGMGYVSLEATGACGWFKPETEVNCHEFHHSRLVNIDNDFSYAWKVLRGVGVTGDRDGIVYKNVMASYAHLHHCGYPDWAKNFVAHVKLVGGDAILSGNRPALPL</sequence>
<keyword evidence="4" id="KW-0067">ATP-binding</keyword>
<evidence type="ECO:0000313" key="9">
    <source>
        <dbReference type="EMBL" id="VAX19074.1"/>
    </source>
</evidence>
<evidence type="ECO:0000256" key="2">
    <source>
        <dbReference type="ARBA" id="ARBA00022598"/>
    </source>
</evidence>
<dbReference type="InterPro" id="IPR029062">
    <property type="entry name" value="Class_I_gatase-like"/>
</dbReference>
<dbReference type="Pfam" id="PF01656">
    <property type="entry name" value="CbiA"/>
    <property type="match status" value="1"/>
</dbReference>
<dbReference type="NCBIfam" id="TIGR00379">
    <property type="entry name" value="cobB"/>
    <property type="match status" value="1"/>
</dbReference>
<feature type="domain" description="CobQ/CobB/MinD/ParA nucleotide binding" evidence="7">
    <location>
        <begin position="15"/>
        <end position="186"/>
    </location>
</feature>
<dbReference type="EMBL" id="UOGE01000038">
    <property type="protein sequence ID" value="VAX19074.1"/>
    <property type="molecule type" value="Genomic_DNA"/>
</dbReference>
<dbReference type="InterPro" id="IPR004484">
    <property type="entry name" value="CbiA/CobB_synth"/>
</dbReference>
<keyword evidence="3" id="KW-0547">Nucleotide-binding</keyword>
<feature type="domain" description="CobB/CobQ-like glutamine amidotransferase" evidence="8">
    <location>
        <begin position="251"/>
        <end position="437"/>
    </location>
</feature>
<dbReference type="PANTHER" id="PTHR43873">
    <property type="entry name" value="COBYRINATE A,C-DIAMIDE SYNTHASE"/>
    <property type="match status" value="1"/>
</dbReference>
<keyword evidence="6" id="KW-0315">Glutamine amidotransferase</keyword>
<dbReference type="PANTHER" id="PTHR43873:SF1">
    <property type="entry name" value="COBYRINATE A,C-DIAMIDE SYNTHASE"/>
    <property type="match status" value="1"/>
</dbReference>
<dbReference type="AlphaFoldDB" id="A0A3B1C4V4"/>
<evidence type="ECO:0000259" key="7">
    <source>
        <dbReference type="Pfam" id="PF01656"/>
    </source>
</evidence>
<keyword evidence="2" id="KW-0436">Ligase</keyword>
<evidence type="ECO:0000256" key="6">
    <source>
        <dbReference type="ARBA" id="ARBA00022962"/>
    </source>
</evidence>
<dbReference type="GO" id="GO:0005524">
    <property type="term" value="F:ATP binding"/>
    <property type="evidence" value="ECO:0007669"/>
    <property type="project" value="UniProtKB-KW"/>
</dbReference>
<dbReference type="NCBIfam" id="NF002204">
    <property type="entry name" value="PRK01077.1"/>
    <property type="match status" value="1"/>
</dbReference>
<organism evidence="9">
    <name type="scientific">hydrothermal vent metagenome</name>
    <dbReference type="NCBI Taxonomy" id="652676"/>
    <lineage>
        <taxon>unclassified sequences</taxon>
        <taxon>metagenomes</taxon>
        <taxon>ecological metagenomes</taxon>
    </lineage>
</organism>
<dbReference type="InterPro" id="IPR002586">
    <property type="entry name" value="CobQ/CobB/MinD/ParA_Nub-bd_dom"/>
</dbReference>
<protein>
    <submittedName>
        <fullName evidence="9">Protein similar to cobyrinic acid a,c-diamide synthetase clustered with dissimilatory sulfite reductase</fullName>
    </submittedName>
</protein>
<comment type="cofactor">
    <cofactor evidence="1">
        <name>Mg(2+)</name>
        <dbReference type="ChEBI" id="CHEBI:18420"/>
    </cofactor>
</comment>
<dbReference type="Gene3D" id="3.40.50.300">
    <property type="entry name" value="P-loop containing nucleotide triphosphate hydrolases"/>
    <property type="match status" value="1"/>
</dbReference>
<evidence type="ECO:0000256" key="4">
    <source>
        <dbReference type="ARBA" id="ARBA00022840"/>
    </source>
</evidence>
<dbReference type="InterPro" id="IPR011698">
    <property type="entry name" value="GATase_3"/>
</dbReference>
<dbReference type="InterPro" id="IPR027417">
    <property type="entry name" value="P-loop_NTPase"/>
</dbReference>
<evidence type="ECO:0000256" key="1">
    <source>
        <dbReference type="ARBA" id="ARBA00001946"/>
    </source>
</evidence>
<dbReference type="SUPFAM" id="SSF52540">
    <property type="entry name" value="P-loop containing nucleoside triphosphate hydrolases"/>
    <property type="match status" value="1"/>
</dbReference>
<accession>A0A3B1C4V4</accession>
<dbReference type="Gene3D" id="3.40.50.880">
    <property type="match status" value="1"/>
</dbReference>
<evidence type="ECO:0000259" key="8">
    <source>
        <dbReference type="Pfam" id="PF07685"/>
    </source>
</evidence>
<dbReference type="HAMAP" id="MF_00027">
    <property type="entry name" value="CobB_CbiA"/>
    <property type="match status" value="1"/>
</dbReference>
<dbReference type="CDD" id="cd03130">
    <property type="entry name" value="GATase1_CobB"/>
    <property type="match status" value="1"/>
</dbReference>
<name>A0A3B1C4V4_9ZZZZ</name>
<proteinExistence type="inferred from homology"/>
<dbReference type="GO" id="GO:0042242">
    <property type="term" value="F:cobyrinic acid a,c-diamide synthase activity"/>
    <property type="evidence" value="ECO:0007669"/>
    <property type="project" value="InterPro"/>
</dbReference>
<dbReference type="CDD" id="cd05388">
    <property type="entry name" value="CobB_N"/>
    <property type="match status" value="1"/>
</dbReference>
<dbReference type="Pfam" id="PF07685">
    <property type="entry name" value="GATase_3"/>
    <property type="match status" value="1"/>
</dbReference>
<reference evidence="9" key="1">
    <citation type="submission" date="2018-06" db="EMBL/GenBank/DDBJ databases">
        <authorList>
            <person name="Zhirakovskaya E."/>
        </authorList>
    </citation>
    <scope>NUCLEOTIDE SEQUENCE</scope>
</reference>
<evidence type="ECO:0000256" key="5">
    <source>
        <dbReference type="ARBA" id="ARBA00022842"/>
    </source>
</evidence>
<keyword evidence="5" id="KW-0460">Magnesium</keyword>
<evidence type="ECO:0000256" key="3">
    <source>
        <dbReference type="ARBA" id="ARBA00022741"/>
    </source>
</evidence>
<dbReference type="SUPFAM" id="SSF52317">
    <property type="entry name" value="Class I glutamine amidotransferase-like"/>
    <property type="match status" value="1"/>
</dbReference>
<gene>
    <name evidence="9" type="ORF">MNBD_NITROSPINAE02-1307</name>
</gene>